<evidence type="ECO:0000256" key="1">
    <source>
        <dbReference type="SAM" id="MobiDB-lite"/>
    </source>
</evidence>
<dbReference type="Proteomes" id="UP001642464">
    <property type="component" value="Unassembled WGS sequence"/>
</dbReference>
<dbReference type="EMBL" id="CAXAMM010001226">
    <property type="protein sequence ID" value="CAK8991122.1"/>
    <property type="molecule type" value="Genomic_DNA"/>
</dbReference>
<feature type="compositionally biased region" description="Basic and acidic residues" evidence="1">
    <location>
        <begin position="21"/>
        <end position="38"/>
    </location>
</feature>
<keyword evidence="3" id="KW-1185">Reference proteome</keyword>
<evidence type="ECO:0000313" key="2">
    <source>
        <dbReference type="EMBL" id="CAK8991122.1"/>
    </source>
</evidence>
<name>A0ABP0HLS6_9DINO</name>
<proteinExistence type="predicted"/>
<accession>A0ABP0HLS6</accession>
<dbReference type="SUPFAM" id="SSF50814">
    <property type="entry name" value="Lipocalins"/>
    <property type="match status" value="1"/>
</dbReference>
<organism evidence="2 3">
    <name type="scientific">Durusdinium trenchii</name>
    <dbReference type="NCBI Taxonomy" id="1381693"/>
    <lineage>
        <taxon>Eukaryota</taxon>
        <taxon>Sar</taxon>
        <taxon>Alveolata</taxon>
        <taxon>Dinophyceae</taxon>
        <taxon>Suessiales</taxon>
        <taxon>Symbiodiniaceae</taxon>
        <taxon>Durusdinium</taxon>
    </lineage>
</organism>
<protein>
    <recommendedName>
        <fullName evidence="4">Cytosolic fatty-acid binding proteins domain-containing protein</fullName>
    </recommendedName>
</protein>
<feature type="region of interest" description="Disordered" evidence="1">
    <location>
        <begin position="1"/>
        <end position="39"/>
    </location>
</feature>
<dbReference type="Gene3D" id="2.40.128.20">
    <property type="match status" value="1"/>
</dbReference>
<comment type="caution">
    <text evidence="2">The sequence shown here is derived from an EMBL/GenBank/DDBJ whole genome shotgun (WGS) entry which is preliminary data.</text>
</comment>
<evidence type="ECO:0000313" key="3">
    <source>
        <dbReference type="Proteomes" id="UP001642464"/>
    </source>
</evidence>
<evidence type="ECO:0008006" key="4">
    <source>
        <dbReference type="Google" id="ProtNLM"/>
    </source>
</evidence>
<reference evidence="2 3" key="1">
    <citation type="submission" date="2024-02" db="EMBL/GenBank/DDBJ databases">
        <authorList>
            <person name="Chen Y."/>
            <person name="Shah S."/>
            <person name="Dougan E. K."/>
            <person name="Thang M."/>
            <person name="Chan C."/>
        </authorList>
    </citation>
    <scope>NUCLEOTIDE SEQUENCE [LARGE SCALE GENOMIC DNA]</scope>
</reference>
<gene>
    <name evidence="2" type="ORF">SCF082_LOCUS2525</name>
</gene>
<dbReference type="InterPro" id="IPR012674">
    <property type="entry name" value="Calycin"/>
</dbReference>
<sequence>MSLFARCPCASDSPADLNVGEEPKEEKKDAPPDAKPDFSGHWVQVAVEGDFDAYLKSMGMGYVSRTLAKSMGYGVKKVQQVVEHEGEKFKMTLTNPKGTKVFDLLINSAEQDSVDPVEDKPIKVQLYWDKTSLVMSSRSEKPPKELGKTRRYLRDQDTIVELESPDGVRAKRVFSKAKT</sequence>